<organism evidence="1 2">
    <name type="scientific">Pluteus cervinus</name>
    <dbReference type="NCBI Taxonomy" id="181527"/>
    <lineage>
        <taxon>Eukaryota</taxon>
        <taxon>Fungi</taxon>
        <taxon>Dikarya</taxon>
        <taxon>Basidiomycota</taxon>
        <taxon>Agaricomycotina</taxon>
        <taxon>Agaricomycetes</taxon>
        <taxon>Agaricomycetidae</taxon>
        <taxon>Agaricales</taxon>
        <taxon>Pluteineae</taxon>
        <taxon>Pluteaceae</taxon>
        <taxon>Pluteus</taxon>
    </lineage>
</organism>
<protein>
    <submittedName>
        <fullName evidence="1">Uncharacterized protein</fullName>
    </submittedName>
</protein>
<reference evidence="1 2" key="1">
    <citation type="journal article" date="2019" name="Nat. Ecol. Evol.">
        <title>Megaphylogeny resolves global patterns of mushroom evolution.</title>
        <authorList>
            <person name="Varga T."/>
            <person name="Krizsan K."/>
            <person name="Foldi C."/>
            <person name="Dima B."/>
            <person name="Sanchez-Garcia M."/>
            <person name="Sanchez-Ramirez S."/>
            <person name="Szollosi G.J."/>
            <person name="Szarkandi J.G."/>
            <person name="Papp V."/>
            <person name="Albert L."/>
            <person name="Andreopoulos W."/>
            <person name="Angelini C."/>
            <person name="Antonin V."/>
            <person name="Barry K.W."/>
            <person name="Bougher N.L."/>
            <person name="Buchanan P."/>
            <person name="Buyck B."/>
            <person name="Bense V."/>
            <person name="Catcheside P."/>
            <person name="Chovatia M."/>
            <person name="Cooper J."/>
            <person name="Damon W."/>
            <person name="Desjardin D."/>
            <person name="Finy P."/>
            <person name="Geml J."/>
            <person name="Haridas S."/>
            <person name="Hughes K."/>
            <person name="Justo A."/>
            <person name="Karasinski D."/>
            <person name="Kautmanova I."/>
            <person name="Kiss B."/>
            <person name="Kocsube S."/>
            <person name="Kotiranta H."/>
            <person name="LaButti K.M."/>
            <person name="Lechner B.E."/>
            <person name="Liimatainen K."/>
            <person name="Lipzen A."/>
            <person name="Lukacs Z."/>
            <person name="Mihaltcheva S."/>
            <person name="Morgado L.N."/>
            <person name="Niskanen T."/>
            <person name="Noordeloos M.E."/>
            <person name="Ohm R.A."/>
            <person name="Ortiz-Santana B."/>
            <person name="Ovrebo C."/>
            <person name="Racz N."/>
            <person name="Riley R."/>
            <person name="Savchenko A."/>
            <person name="Shiryaev A."/>
            <person name="Soop K."/>
            <person name="Spirin V."/>
            <person name="Szebenyi C."/>
            <person name="Tomsovsky M."/>
            <person name="Tulloss R.E."/>
            <person name="Uehling J."/>
            <person name="Grigoriev I.V."/>
            <person name="Vagvolgyi C."/>
            <person name="Papp T."/>
            <person name="Martin F.M."/>
            <person name="Miettinen O."/>
            <person name="Hibbett D.S."/>
            <person name="Nagy L.G."/>
        </authorList>
    </citation>
    <scope>NUCLEOTIDE SEQUENCE [LARGE SCALE GENOMIC DNA]</scope>
    <source>
        <strain evidence="1 2">NL-1719</strain>
    </source>
</reference>
<evidence type="ECO:0000313" key="2">
    <source>
        <dbReference type="Proteomes" id="UP000308600"/>
    </source>
</evidence>
<keyword evidence="2" id="KW-1185">Reference proteome</keyword>
<sequence length="376" mass="42432">MQSFIDAPDDIIEQIIDAVCDDFSSSLALSLCCKTLRRFTERRIFSSLFLGGSPPRSKASTLKSRCTDLHAILSANPGLASSIKTISINQPMQRTENGMWICNNPILVDVLEKLSSSPVSSLTITSHFQPEPEWASLCARFRASLHPILRQPTFQKLKISGIQNVSRELYSHCPNLRSLEISLLASKIPSCSTSVLKDLGRHDLNCLSTLKINLGFPIQSFRDDLPYRDVRIYGPTIKELRIACPFVPDSASKVDLSHLRSLTSLDMSYTRLPLDFLTRSLETIPSGHPTLKHIRIAFWPPNCDYDPTNLTFRLFVGCLTRLREPLLRLHRSSKGILQSICIRIWTPLGLSVQSFEEYTRSSLTWDHSENVLKVEF</sequence>
<proteinExistence type="predicted"/>
<name>A0ACD3B7I8_9AGAR</name>
<dbReference type="Proteomes" id="UP000308600">
    <property type="component" value="Unassembled WGS sequence"/>
</dbReference>
<dbReference type="EMBL" id="ML208273">
    <property type="protein sequence ID" value="TFK73775.1"/>
    <property type="molecule type" value="Genomic_DNA"/>
</dbReference>
<accession>A0ACD3B7I8</accession>
<gene>
    <name evidence="1" type="ORF">BDN72DRAFT_152797</name>
</gene>
<evidence type="ECO:0000313" key="1">
    <source>
        <dbReference type="EMBL" id="TFK73775.1"/>
    </source>
</evidence>